<dbReference type="SMART" id="SM00387">
    <property type="entry name" value="HATPase_c"/>
    <property type="match status" value="1"/>
</dbReference>
<dbReference type="Proteomes" id="UP001597097">
    <property type="component" value="Unassembled WGS sequence"/>
</dbReference>
<keyword evidence="9" id="KW-1185">Reference proteome</keyword>
<organism evidence="8 9">
    <name type="scientific">Nonomuraea guangzhouensis</name>
    <dbReference type="NCBI Taxonomy" id="1291555"/>
    <lineage>
        <taxon>Bacteria</taxon>
        <taxon>Bacillati</taxon>
        <taxon>Actinomycetota</taxon>
        <taxon>Actinomycetes</taxon>
        <taxon>Streptosporangiales</taxon>
        <taxon>Streptosporangiaceae</taxon>
        <taxon>Nonomuraea</taxon>
    </lineage>
</organism>
<gene>
    <name evidence="8" type="ORF">ACFSJ0_31650</name>
</gene>
<keyword evidence="4" id="KW-0808">Transferase</keyword>
<proteinExistence type="predicted"/>
<evidence type="ECO:0000256" key="4">
    <source>
        <dbReference type="ARBA" id="ARBA00022679"/>
    </source>
</evidence>
<accession>A0ABW4GFU4</accession>
<comment type="catalytic activity">
    <reaction evidence="1">
        <text>ATP + protein L-histidine = ADP + protein N-phospho-L-histidine.</text>
        <dbReference type="EC" id="2.7.13.3"/>
    </reaction>
</comment>
<dbReference type="EMBL" id="JBHUCM010000029">
    <property type="protein sequence ID" value="MFD1541643.1"/>
    <property type="molecule type" value="Genomic_DNA"/>
</dbReference>
<evidence type="ECO:0000256" key="5">
    <source>
        <dbReference type="ARBA" id="ARBA00022777"/>
    </source>
</evidence>
<dbReference type="Pfam" id="PF02518">
    <property type="entry name" value="HATPase_c"/>
    <property type="match status" value="1"/>
</dbReference>
<dbReference type="SUPFAM" id="SSF55874">
    <property type="entry name" value="ATPase domain of HSP90 chaperone/DNA topoisomerase II/histidine kinase"/>
    <property type="match status" value="1"/>
</dbReference>
<dbReference type="RefSeq" id="WP_246652838.1">
    <property type="nucleotide sequence ID" value="NZ_JAHKRM010000022.1"/>
</dbReference>
<evidence type="ECO:0000259" key="7">
    <source>
        <dbReference type="SMART" id="SM00387"/>
    </source>
</evidence>
<sequence length="713" mass="76805">MGSQNRSIRFKIFLLLLLPLLSLSALWGFALNLTVGDGQALLRANTLYQTIGVTSTDLGLQLQAERAQSAVAVTTRQLTQELGAQRAGTDKSVARFQKSAVEAGDAILPDLRGSLDTLNGELNRLGSIRADIDGGNSSRLTSLNEYNRVLDAIFRLYDHLISLPDLQIFQQASSLQAMGNAREIIAREHALVSGALIDHRVTEPELTEFTEYVATRKFLAARGQAGLDTALRKPYEQIFAGEAFRDFTAMETRIIATGAPPADAAAWNATVDRLTVQLDRLGVSSSEVLSGRALDAAGATMVKIGSAGGLGLIAVLASIIISVRFGRRLAGELAALRSAAVELSDERLPGLVDRLSRGEEVNVKEEAKPLKVSGAAEIVDVAKAFGSVQRTAVRAAVSQAAMRRGIGQVFLNLARRKQGLLHRQLALLDGMQRRTHDPDRLEELFRLDHLTTRMRRHAESLIILSGAAPGRAWRKPVPVVDIVRAAIAEVEDYTRVTVETMPGSALDGATAADLTHLVAELVENATIYSPPTTTVVVRGDLVSNGYAIEVEDRGLGLSAGEYAAFNALLANPPEFDLADSDRLGLFVVARLAERHGIQVLMRRSPFGGTTAIVLVPRSLVNDQAALTAGSDETPALPSRTKKKALAVVNGTHAGLPRRVKQANLAPQLKADEPPEPDPEEKTERSPDEVRDLFSAFQRGTQRAREEANEEGEA</sequence>
<feature type="compositionally biased region" description="Basic and acidic residues" evidence="6">
    <location>
        <begin position="679"/>
        <end position="689"/>
    </location>
</feature>
<evidence type="ECO:0000256" key="1">
    <source>
        <dbReference type="ARBA" id="ARBA00000085"/>
    </source>
</evidence>
<dbReference type="Gene3D" id="3.30.565.10">
    <property type="entry name" value="Histidine kinase-like ATPase, C-terminal domain"/>
    <property type="match status" value="1"/>
</dbReference>
<evidence type="ECO:0000256" key="3">
    <source>
        <dbReference type="ARBA" id="ARBA00022553"/>
    </source>
</evidence>
<dbReference type="InterPro" id="IPR036890">
    <property type="entry name" value="HATPase_C_sf"/>
</dbReference>
<dbReference type="InterPro" id="IPR050428">
    <property type="entry name" value="TCS_sensor_his_kinase"/>
</dbReference>
<feature type="domain" description="Histidine kinase/HSP90-like ATPase" evidence="7">
    <location>
        <begin position="509"/>
        <end position="619"/>
    </location>
</feature>
<dbReference type="EC" id="2.7.13.3" evidence="2"/>
<evidence type="ECO:0000313" key="9">
    <source>
        <dbReference type="Proteomes" id="UP001597097"/>
    </source>
</evidence>
<feature type="region of interest" description="Disordered" evidence="6">
    <location>
        <begin position="663"/>
        <end position="689"/>
    </location>
</feature>
<dbReference type="InterPro" id="IPR013587">
    <property type="entry name" value="Nitrate/nitrite_sensing"/>
</dbReference>
<dbReference type="CDD" id="cd16936">
    <property type="entry name" value="HATPase_RsbW-like"/>
    <property type="match status" value="1"/>
</dbReference>
<evidence type="ECO:0000256" key="6">
    <source>
        <dbReference type="SAM" id="MobiDB-lite"/>
    </source>
</evidence>
<dbReference type="PANTHER" id="PTHR45436">
    <property type="entry name" value="SENSOR HISTIDINE KINASE YKOH"/>
    <property type="match status" value="1"/>
</dbReference>
<comment type="caution">
    <text evidence="8">The sequence shown here is derived from an EMBL/GenBank/DDBJ whole genome shotgun (WGS) entry which is preliminary data.</text>
</comment>
<dbReference type="Pfam" id="PF08376">
    <property type="entry name" value="NIT"/>
    <property type="match status" value="1"/>
</dbReference>
<evidence type="ECO:0000313" key="8">
    <source>
        <dbReference type="EMBL" id="MFD1541643.1"/>
    </source>
</evidence>
<dbReference type="InterPro" id="IPR003594">
    <property type="entry name" value="HATPase_dom"/>
</dbReference>
<evidence type="ECO:0000256" key="2">
    <source>
        <dbReference type="ARBA" id="ARBA00012438"/>
    </source>
</evidence>
<name>A0ABW4GFU4_9ACTN</name>
<keyword evidence="3" id="KW-0597">Phosphoprotein</keyword>
<dbReference type="PANTHER" id="PTHR45436:SF5">
    <property type="entry name" value="SENSOR HISTIDINE KINASE TRCS"/>
    <property type="match status" value="1"/>
</dbReference>
<protein>
    <recommendedName>
        <fullName evidence="2">histidine kinase</fullName>
        <ecNumber evidence="2">2.7.13.3</ecNumber>
    </recommendedName>
</protein>
<keyword evidence="5" id="KW-0418">Kinase</keyword>
<reference evidence="9" key="1">
    <citation type="journal article" date="2019" name="Int. J. Syst. Evol. Microbiol.">
        <title>The Global Catalogue of Microorganisms (GCM) 10K type strain sequencing project: providing services to taxonomists for standard genome sequencing and annotation.</title>
        <authorList>
            <consortium name="The Broad Institute Genomics Platform"/>
            <consortium name="The Broad Institute Genome Sequencing Center for Infectious Disease"/>
            <person name="Wu L."/>
            <person name="Ma J."/>
        </authorList>
    </citation>
    <scope>NUCLEOTIDE SEQUENCE [LARGE SCALE GENOMIC DNA]</scope>
    <source>
        <strain evidence="9">CGMCC 1.15399</strain>
    </source>
</reference>